<dbReference type="InterPro" id="IPR036768">
    <property type="entry name" value="PolIII_chi_sf"/>
</dbReference>
<dbReference type="EMBL" id="PIPI01000009">
    <property type="protein sequence ID" value="RUO18405.1"/>
    <property type="molecule type" value="Genomic_DNA"/>
</dbReference>
<dbReference type="GO" id="GO:0032298">
    <property type="term" value="P:positive regulation of DNA-templated DNA replication initiation"/>
    <property type="evidence" value="ECO:0007669"/>
    <property type="project" value="TreeGrafter"/>
</dbReference>
<organism evidence="1 2">
    <name type="scientific">Aliidiomarina haloalkalitolerans</name>
    <dbReference type="NCBI Taxonomy" id="859059"/>
    <lineage>
        <taxon>Bacteria</taxon>
        <taxon>Pseudomonadati</taxon>
        <taxon>Pseudomonadota</taxon>
        <taxon>Gammaproteobacteria</taxon>
        <taxon>Alteromonadales</taxon>
        <taxon>Idiomarinaceae</taxon>
        <taxon>Aliidiomarina</taxon>
    </lineage>
</organism>
<accession>A0A432VQN7</accession>
<keyword evidence="2" id="KW-1185">Reference proteome</keyword>
<dbReference type="GO" id="GO:0003677">
    <property type="term" value="F:DNA binding"/>
    <property type="evidence" value="ECO:0007669"/>
    <property type="project" value="InterPro"/>
</dbReference>
<proteinExistence type="predicted"/>
<sequence>MARAPEVTFYLLSQADEQAWLAQVCTLVTSQFSQRRKVAIRARSQEQAESIDELLWQQPTDRFIPHNLLGEGPAGGAPVVIGWDQPAEAFGYGRQVVINLANDSAPFLRGTQHIIDFVPAQDADKELARERFRNYRRSGANIETVPLQQD</sequence>
<dbReference type="PANTHER" id="PTHR38767:SF1">
    <property type="entry name" value="DNA POLYMERASE III SUBUNIT CHI"/>
    <property type="match status" value="1"/>
</dbReference>
<dbReference type="PANTHER" id="PTHR38767">
    <property type="entry name" value="DNA POLYMERASE III SUBUNIT CHI"/>
    <property type="match status" value="1"/>
</dbReference>
<dbReference type="InterPro" id="IPR007459">
    <property type="entry name" value="DNA_pol3_chi"/>
</dbReference>
<evidence type="ECO:0000313" key="1">
    <source>
        <dbReference type="EMBL" id="RUO18405.1"/>
    </source>
</evidence>
<dbReference type="GO" id="GO:0006260">
    <property type="term" value="P:DNA replication"/>
    <property type="evidence" value="ECO:0007669"/>
    <property type="project" value="InterPro"/>
</dbReference>
<protein>
    <submittedName>
        <fullName evidence="1">DNA polymerase III subunit chi</fullName>
    </submittedName>
</protein>
<evidence type="ECO:0000313" key="2">
    <source>
        <dbReference type="Proteomes" id="UP000288212"/>
    </source>
</evidence>
<name>A0A432VQN7_9GAMM</name>
<dbReference type="OrthoDB" id="5297568at2"/>
<reference evidence="1 2" key="1">
    <citation type="journal article" date="2011" name="Front. Microbiol.">
        <title>Genomic signatures of strain selection and enhancement in Bacillus atrophaeus var. globigii, a historical biowarfare simulant.</title>
        <authorList>
            <person name="Gibbons H.S."/>
            <person name="Broomall S.M."/>
            <person name="McNew L.A."/>
            <person name="Daligault H."/>
            <person name="Chapman C."/>
            <person name="Bruce D."/>
            <person name="Karavis M."/>
            <person name="Krepps M."/>
            <person name="McGregor P.A."/>
            <person name="Hong C."/>
            <person name="Park K.H."/>
            <person name="Akmal A."/>
            <person name="Feldman A."/>
            <person name="Lin J.S."/>
            <person name="Chang W.E."/>
            <person name="Higgs B.W."/>
            <person name="Demirev P."/>
            <person name="Lindquist J."/>
            <person name="Liem A."/>
            <person name="Fochler E."/>
            <person name="Read T.D."/>
            <person name="Tapia R."/>
            <person name="Johnson S."/>
            <person name="Bishop-Lilly K.A."/>
            <person name="Detter C."/>
            <person name="Han C."/>
            <person name="Sozhamannan S."/>
            <person name="Rosenzweig C.N."/>
            <person name="Skowronski E.W."/>
        </authorList>
    </citation>
    <scope>NUCLEOTIDE SEQUENCE [LARGE SCALE GENOMIC DNA]</scope>
    <source>
        <strain evidence="1 2">AK5</strain>
    </source>
</reference>
<gene>
    <name evidence="1" type="ORF">CWE06_11155</name>
</gene>
<dbReference type="GO" id="GO:0003887">
    <property type="term" value="F:DNA-directed DNA polymerase activity"/>
    <property type="evidence" value="ECO:0007669"/>
    <property type="project" value="InterPro"/>
</dbReference>
<dbReference type="RefSeq" id="WP_126794193.1">
    <property type="nucleotide sequence ID" value="NZ_PIPI01000009.1"/>
</dbReference>
<comment type="caution">
    <text evidence="1">The sequence shown here is derived from an EMBL/GenBank/DDBJ whole genome shotgun (WGS) entry which is preliminary data.</text>
</comment>
<dbReference type="Proteomes" id="UP000288212">
    <property type="component" value="Unassembled WGS sequence"/>
</dbReference>
<dbReference type="SUPFAM" id="SSF102400">
    <property type="entry name" value="DNA polymerase III chi subunit"/>
    <property type="match status" value="1"/>
</dbReference>
<dbReference type="AlphaFoldDB" id="A0A432VQN7"/>
<dbReference type="Gene3D" id="3.40.50.10110">
    <property type="entry name" value="DNA polymerase III subunit chi"/>
    <property type="match status" value="1"/>
</dbReference>
<dbReference type="Pfam" id="PF04364">
    <property type="entry name" value="DNA_pol3_chi"/>
    <property type="match status" value="1"/>
</dbReference>